<evidence type="ECO:0000313" key="2">
    <source>
        <dbReference type="Proteomes" id="UP000572540"/>
    </source>
</evidence>
<accession>A0A7Y9W5Y0</accession>
<proteinExistence type="predicted"/>
<name>A0A7Y9W5Y0_9BURK</name>
<sequence>MNPIIERDIAHVCRVMRASVLSCAPHRTLVDYWRRRVTCLLELDEIGELEICSLRGLLHELDALETLLGIRMTSHSNGSVRA</sequence>
<dbReference type="EMBL" id="JACCAU010000001">
    <property type="protein sequence ID" value="NYH14213.1"/>
    <property type="molecule type" value="Genomic_DNA"/>
</dbReference>
<organism evidence="1 2">
    <name type="scientific">Paraburkholderia bryophila</name>
    <dbReference type="NCBI Taxonomy" id="420952"/>
    <lineage>
        <taxon>Bacteria</taxon>
        <taxon>Pseudomonadati</taxon>
        <taxon>Pseudomonadota</taxon>
        <taxon>Betaproteobacteria</taxon>
        <taxon>Burkholderiales</taxon>
        <taxon>Burkholderiaceae</taxon>
        <taxon>Paraburkholderia</taxon>
    </lineage>
</organism>
<comment type="caution">
    <text evidence="1">The sequence shown here is derived from an EMBL/GenBank/DDBJ whole genome shotgun (WGS) entry which is preliminary data.</text>
</comment>
<evidence type="ECO:0000313" key="1">
    <source>
        <dbReference type="EMBL" id="NYH14213.1"/>
    </source>
</evidence>
<protein>
    <submittedName>
        <fullName evidence="1">Uncharacterized protein</fullName>
    </submittedName>
</protein>
<gene>
    <name evidence="1" type="ORF">GGD41_001441</name>
</gene>
<dbReference type="AlphaFoldDB" id="A0A7Y9W5Y0"/>
<dbReference type="Proteomes" id="UP000572540">
    <property type="component" value="Unassembled WGS sequence"/>
</dbReference>
<reference evidence="1 2" key="1">
    <citation type="submission" date="2020-07" db="EMBL/GenBank/DDBJ databases">
        <title>Exploring microbial biodiversity for novel pathways involved in the catabolism of aromatic compounds derived from lignin.</title>
        <authorList>
            <person name="Elkins J."/>
        </authorList>
    </citation>
    <scope>NUCLEOTIDE SEQUENCE [LARGE SCALE GENOMIC DNA]</scope>
    <source>
        <strain evidence="1 2">H2C3B</strain>
    </source>
</reference>
<dbReference type="RefSeq" id="WP_179709409.1">
    <property type="nucleotide sequence ID" value="NZ_JACCAU010000001.1"/>
</dbReference>